<dbReference type="Pfam" id="PF09769">
    <property type="entry name" value="ApoO"/>
    <property type="match status" value="1"/>
</dbReference>
<evidence type="ECO:0000256" key="3">
    <source>
        <dbReference type="ARBA" id="ARBA00022692"/>
    </source>
</evidence>
<evidence type="ECO:0000256" key="2">
    <source>
        <dbReference type="ARBA" id="ARBA00010904"/>
    </source>
</evidence>
<comment type="similarity">
    <text evidence="2">Belongs to the apolipoprotein O/MICOS complex subunit Mic27 family.</text>
</comment>
<evidence type="ECO:0000256" key="4">
    <source>
        <dbReference type="ARBA" id="ARBA00022989"/>
    </source>
</evidence>
<keyword evidence="3" id="KW-0812">Transmembrane</keyword>
<evidence type="ECO:0000256" key="8">
    <source>
        <dbReference type="SAM" id="MobiDB-lite"/>
    </source>
</evidence>
<organism evidence="9 10">
    <name type="scientific">Pomacea canaliculata</name>
    <name type="common">Golden apple snail</name>
    <dbReference type="NCBI Taxonomy" id="400727"/>
    <lineage>
        <taxon>Eukaryota</taxon>
        <taxon>Metazoa</taxon>
        <taxon>Spiralia</taxon>
        <taxon>Lophotrochozoa</taxon>
        <taxon>Mollusca</taxon>
        <taxon>Gastropoda</taxon>
        <taxon>Caenogastropoda</taxon>
        <taxon>Architaenioglossa</taxon>
        <taxon>Ampullarioidea</taxon>
        <taxon>Ampullariidae</taxon>
        <taxon>Pomacea</taxon>
    </lineage>
</organism>
<accession>A0A2T7PGC6</accession>
<feature type="region of interest" description="Disordered" evidence="8">
    <location>
        <begin position="28"/>
        <end position="49"/>
    </location>
</feature>
<keyword evidence="6" id="KW-0472">Membrane</keyword>
<keyword evidence="4" id="KW-1133">Transmembrane helix</keyword>
<dbReference type="GO" id="GO:0042407">
    <property type="term" value="P:cristae formation"/>
    <property type="evidence" value="ECO:0007669"/>
    <property type="project" value="InterPro"/>
</dbReference>
<proteinExistence type="inferred from homology"/>
<name>A0A2T7PGC6_POMCA</name>
<evidence type="ECO:0000256" key="7">
    <source>
        <dbReference type="RuleBase" id="RU363021"/>
    </source>
</evidence>
<dbReference type="InterPro" id="IPR033182">
    <property type="entry name" value="MIC26/MIC27_animal"/>
</dbReference>
<evidence type="ECO:0000313" key="10">
    <source>
        <dbReference type="Proteomes" id="UP000245119"/>
    </source>
</evidence>
<comment type="subunit">
    <text evidence="7">Component of the mitochondrial contact site and cristae organizing system (MICOS) complex.</text>
</comment>
<comment type="caution">
    <text evidence="9">The sequence shown here is derived from an EMBL/GenBank/DDBJ whole genome shotgun (WGS) entry which is preliminary data.</text>
</comment>
<evidence type="ECO:0000256" key="6">
    <source>
        <dbReference type="ARBA" id="ARBA00023136"/>
    </source>
</evidence>
<dbReference type="OrthoDB" id="5973346at2759"/>
<dbReference type="InterPro" id="IPR019166">
    <property type="entry name" value="MIC26/MIC27"/>
</dbReference>
<evidence type="ECO:0000256" key="5">
    <source>
        <dbReference type="ARBA" id="ARBA00023128"/>
    </source>
</evidence>
<dbReference type="STRING" id="400727.A0A2T7PGC6"/>
<comment type="subcellular location">
    <subcellularLocation>
        <location evidence="7">Mitochondrion inner membrane</location>
    </subcellularLocation>
    <subcellularLocation>
        <location evidence="1">Mitochondrion membrane</location>
    </subcellularLocation>
</comment>
<dbReference type="AlphaFoldDB" id="A0A2T7PGC6"/>
<keyword evidence="5 7" id="KW-0496">Mitochondrion</keyword>
<comment type="function">
    <text evidence="7">Component of the MICOS complex, a large protein complex of the mitochondrial inner membrane that plays crucial roles in the maintenance of crista junctions, inner membrane architecture, and formation of contact sites to the outer membrane.</text>
</comment>
<feature type="compositionally biased region" description="Basic and acidic residues" evidence="8">
    <location>
        <begin position="245"/>
        <end position="259"/>
    </location>
</feature>
<dbReference type="PANTHER" id="PTHR14564">
    <property type="entry name" value="MICOS COMPLEX SUBUNIT MIC26 / MIC27 FAMILY MEMBER"/>
    <property type="match status" value="1"/>
</dbReference>
<dbReference type="Proteomes" id="UP000245119">
    <property type="component" value="Linkage Group LG4"/>
</dbReference>
<dbReference type="GO" id="GO:0061617">
    <property type="term" value="C:MICOS complex"/>
    <property type="evidence" value="ECO:0007669"/>
    <property type="project" value="UniProtKB-UniRule"/>
</dbReference>
<evidence type="ECO:0000256" key="1">
    <source>
        <dbReference type="ARBA" id="ARBA00004325"/>
    </source>
</evidence>
<reference evidence="9 10" key="1">
    <citation type="submission" date="2018-04" db="EMBL/GenBank/DDBJ databases">
        <title>The genome of golden apple snail Pomacea canaliculata provides insight into stress tolerance and invasive adaptation.</title>
        <authorList>
            <person name="Liu C."/>
            <person name="Liu B."/>
            <person name="Ren Y."/>
            <person name="Zhang Y."/>
            <person name="Wang H."/>
            <person name="Li S."/>
            <person name="Jiang F."/>
            <person name="Yin L."/>
            <person name="Zhang G."/>
            <person name="Qian W."/>
            <person name="Fan W."/>
        </authorList>
    </citation>
    <scope>NUCLEOTIDE SEQUENCE [LARGE SCALE GENOMIC DNA]</scope>
    <source>
        <strain evidence="9">SZHN2017</strain>
        <tissue evidence="9">Muscle</tissue>
    </source>
</reference>
<feature type="region of interest" description="Disordered" evidence="8">
    <location>
        <begin position="205"/>
        <end position="259"/>
    </location>
</feature>
<protein>
    <recommendedName>
        <fullName evidence="7">MICOS complex subunit</fullName>
    </recommendedName>
</protein>
<keyword evidence="7" id="KW-0999">Mitochondrion inner membrane</keyword>
<dbReference type="EMBL" id="PZQS01000004">
    <property type="protein sequence ID" value="PVD32467.1"/>
    <property type="molecule type" value="Genomic_DNA"/>
</dbReference>
<sequence>MGGKVSSNERKRPYFCGHIGSEQYMKTPEAHSSATLHHLPPQNPNAGEGERVSRLIKAGAAALLSSAPVMSFTVYAVSAVDNEERKVRVSELSLYENPEEGASYSHTEEDINFVRRWVSTVRKTVWDFKDSCQNDPGVLPRAGVIAVAGLGGVIAGYRGGMFRKVLYSTASITAASAICYPEEAIALAIEAYKSVQTSVKPLWSSEGSATEEASTRPSVLSSAPDATPYGEKTQSGTALKGDPGQSKEEDKDMYTTRSS</sequence>
<keyword evidence="10" id="KW-1185">Reference proteome</keyword>
<gene>
    <name evidence="9" type="ORF">C0Q70_07906</name>
</gene>
<evidence type="ECO:0000313" key="9">
    <source>
        <dbReference type="EMBL" id="PVD32467.1"/>
    </source>
</evidence>